<keyword evidence="2" id="KW-1185">Reference proteome</keyword>
<protein>
    <submittedName>
        <fullName evidence="1">Uncharacterized protein</fullName>
    </submittedName>
</protein>
<dbReference type="Proteomes" id="UP001144978">
    <property type="component" value="Unassembled WGS sequence"/>
</dbReference>
<organism evidence="1 2">
    <name type="scientific">Trametes sanguinea</name>
    <dbReference type="NCBI Taxonomy" id="158606"/>
    <lineage>
        <taxon>Eukaryota</taxon>
        <taxon>Fungi</taxon>
        <taxon>Dikarya</taxon>
        <taxon>Basidiomycota</taxon>
        <taxon>Agaricomycotina</taxon>
        <taxon>Agaricomycetes</taxon>
        <taxon>Polyporales</taxon>
        <taxon>Polyporaceae</taxon>
        <taxon>Trametes</taxon>
    </lineage>
</organism>
<dbReference type="EMBL" id="JANSHE010005220">
    <property type="protein sequence ID" value="KAJ2972101.1"/>
    <property type="molecule type" value="Genomic_DNA"/>
</dbReference>
<accession>A0ACC1N0S8</accession>
<evidence type="ECO:0000313" key="2">
    <source>
        <dbReference type="Proteomes" id="UP001144978"/>
    </source>
</evidence>
<comment type="caution">
    <text evidence="1">The sequence shown here is derived from an EMBL/GenBank/DDBJ whole genome shotgun (WGS) entry which is preliminary data.</text>
</comment>
<evidence type="ECO:0000313" key="1">
    <source>
        <dbReference type="EMBL" id="KAJ2972101.1"/>
    </source>
</evidence>
<name>A0ACC1N0S8_9APHY</name>
<sequence>MQKDEEVGKVAQATPVVISKALELFLAMIVKEASNVTVERGSKRVEAYHLCVLRISAVPDMHVLPGNDRTPPSRAQEARD</sequence>
<proteinExistence type="predicted"/>
<reference evidence="1" key="1">
    <citation type="submission" date="2022-08" db="EMBL/GenBank/DDBJ databases">
        <title>Genome Sequence of Pycnoporus sanguineus.</title>
        <authorList>
            <person name="Buettner E."/>
        </authorList>
    </citation>
    <scope>NUCLEOTIDE SEQUENCE</scope>
    <source>
        <strain evidence="1">CG-C14</strain>
    </source>
</reference>
<gene>
    <name evidence="1" type="ORF">NUW54_g12345</name>
</gene>